<comment type="subcellular location">
    <subcellularLocation>
        <location evidence="1">Nucleus</location>
    </subcellularLocation>
</comment>
<dbReference type="Pfam" id="PF09637">
    <property type="entry name" value="Med18"/>
    <property type="match status" value="1"/>
</dbReference>
<dbReference type="GO" id="GO:0006357">
    <property type="term" value="P:regulation of transcription by RNA polymerase II"/>
    <property type="evidence" value="ECO:0007669"/>
    <property type="project" value="InterPro"/>
</dbReference>
<keyword evidence="1" id="KW-0804">Transcription</keyword>
<dbReference type="Gene3D" id="2.40.320.10">
    <property type="entry name" value="Hypothetical Protein Pfu-838710-001"/>
    <property type="match status" value="1"/>
</dbReference>
<sequence length="270" mass="30464">MYELSFNGTIFKADIDNARAVLGGICWSTGLHTVKRVLTYAGPPQPHPRGLPRLEHVTQISPTNNPQQPPSRPHPAWGALSKELSRSSYYVRLAYLVSPEKSFGAAAGDVDLNKEAGTLQWLDFPDPPKGQPFTQRRKMEIPGQGNLPMVMVDNKYAFEYETIEETWSYVKDGDFEIAFTRHLTLPPTDAEPPTQAVRLPPWSDLVPLDPSEKWLVSIRSFAWEESNPEEIKKATSQILEEKTFFDGLFTFEPVDRKDLDTRVPPPGRAM</sequence>
<keyword evidence="1" id="KW-0539">Nucleus</keyword>
<dbReference type="GO" id="GO:0016592">
    <property type="term" value="C:mediator complex"/>
    <property type="evidence" value="ECO:0007669"/>
    <property type="project" value="InterPro"/>
</dbReference>
<reference evidence="3 4" key="1">
    <citation type="submission" date="2023-01" db="EMBL/GenBank/DDBJ databases">
        <title>Analysis of 21 Apiospora genomes using comparative genomics revels a genus with tremendous synthesis potential of carbohydrate active enzymes and secondary metabolites.</title>
        <authorList>
            <person name="Sorensen T."/>
        </authorList>
    </citation>
    <scope>NUCLEOTIDE SEQUENCE [LARGE SCALE GENOMIC DNA]</scope>
    <source>
        <strain evidence="3 4">CBS 117206</strain>
    </source>
</reference>
<proteinExistence type="inferred from homology"/>
<comment type="function">
    <text evidence="1">Component of the Mediator complex, a coactivator involved in the regulated transcription of nearly all RNA polymerase II-dependent genes. Mediator functions as a bridge to convey information from gene-specific regulatory proteins to the basal RNA polymerase II transcription machinery. Mediator is recruited to promoters by direct interactions with regulatory proteins and serves as a scaffold for the assembly of a functional preinitiation complex with RNA polymerase II and the general transcription factors.</text>
</comment>
<comment type="similarity">
    <text evidence="1">Belongs to the Mediator complex subunit 18 family.</text>
</comment>
<comment type="caution">
    <text evidence="3">The sequence shown here is derived from an EMBL/GenBank/DDBJ whole genome shotgun (WGS) entry which is preliminary data.</text>
</comment>
<evidence type="ECO:0000313" key="3">
    <source>
        <dbReference type="EMBL" id="KAK8130015.1"/>
    </source>
</evidence>
<evidence type="ECO:0000313" key="4">
    <source>
        <dbReference type="Proteomes" id="UP001392437"/>
    </source>
</evidence>
<name>A0AAW0R879_9PEZI</name>
<keyword evidence="4" id="KW-1185">Reference proteome</keyword>
<dbReference type="AlphaFoldDB" id="A0AAW0R879"/>
<dbReference type="Proteomes" id="UP001392437">
    <property type="component" value="Unassembled WGS sequence"/>
</dbReference>
<comment type="subunit">
    <text evidence="1">Component of the Mediator complex.</text>
</comment>
<gene>
    <name evidence="1" type="primary">MED18</name>
    <name evidence="3" type="ORF">PG999_002395</name>
</gene>
<accession>A0AAW0R879</accession>
<feature type="region of interest" description="Disordered" evidence="2">
    <location>
        <begin position="59"/>
        <end position="78"/>
    </location>
</feature>
<evidence type="ECO:0000256" key="2">
    <source>
        <dbReference type="SAM" id="MobiDB-lite"/>
    </source>
</evidence>
<keyword evidence="1" id="KW-0010">Activator</keyword>
<dbReference type="EMBL" id="JAQQWP010000002">
    <property type="protein sequence ID" value="KAK8130015.1"/>
    <property type="molecule type" value="Genomic_DNA"/>
</dbReference>
<protein>
    <recommendedName>
        <fullName evidence="1">Mediator of RNA polymerase II transcription subunit 18</fullName>
    </recommendedName>
    <alternativeName>
        <fullName evidence="1">Mediator complex subunit 18</fullName>
    </alternativeName>
</protein>
<evidence type="ECO:0000256" key="1">
    <source>
        <dbReference type="RuleBase" id="RU364150"/>
    </source>
</evidence>
<dbReference type="GO" id="GO:0003712">
    <property type="term" value="F:transcription coregulator activity"/>
    <property type="evidence" value="ECO:0007669"/>
    <property type="project" value="InterPro"/>
</dbReference>
<dbReference type="InterPro" id="IPR019095">
    <property type="entry name" value="Mediator_Med18"/>
</dbReference>
<keyword evidence="1" id="KW-0805">Transcription regulation</keyword>
<organism evidence="3 4">
    <name type="scientific">Apiospora kogelbergensis</name>
    <dbReference type="NCBI Taxonomy" id="1337665"/>
    <lineage>
        <taxon>Eukaryota</taxon>
        <taxon>Fungi</taxon>
        <taxon>Dikarya</taxon>
        <taxon>Ascomycota</taxon>
        <taxon>Pezizomycotina</taxon>
        <taxon>Sordariomycetes</taxon>
        <taxon>Xylariomycetidae</taxon>
        <taxon>Amphisphaeriales</taxon>
        <taxon>Apiosporaceae</taxon>
        <taxon>Apiospora</taxon>
    </lineage>
</organism>